<reference evidence="2" key="1">
    <citation type="journal article" date="2020" name="Cell">
        <title>Large-Scale Comparative Analyses of Tick Genomes Elucidate Their Genetic Diversity and Vector Capacities.</title>
        <authorList>
            <consortium name="Tick Genome and Microbiome Consortium (TIGMIC)"/>
            <person name="Jia N."/>
            <person name="Wang J."/>
            <person name="Shi W."/>
            <person name="Du L."/>
            <person name="Sun Y."/>
            <person name="Zhan W."/>
            <person name="Jiang J.F."/>
            <person name="Wang Q."/>
            <person name="Zhang B."/>
            <person name="Ji P."/>
            <person name="Bell-Sakyi L."/>
            <person name="Cui X.M."/>
            <person name="Yuan T.T."/>
            <person name="Jiang B.G."/>
            <person name="Yang W.F."/>
            <person name="Lam T.T."/>
            <person name="Chang Q.C."/>
            <person name="Ding S.J."/>
            <person name="Wang X.J."/>
            <person name="Zhu J.G."/>
            <person name="Ruan X.D."/>
            <person name="Zhao L."/>
            <person name="Wei J.T."/>
            <person name="Ye R.Z."/>
            <person name="Que T.C."/>
            <person name="Du C.H."/>
            <person name="Zhou Y.H."/>
            <person name="Cheng J.X."/>
            <person name="Dai P.F."/>
            <person name="Guo W.B."/>
            <person name="Han X.H."/>
            <person name="Huang E.J."/>
            <person name="Li L.F."/>
            <person name="Wei W."/>
            <person name="Gao Y.C."/>
            <person name="Liu J.Z."/>
            <person name="Shao H.Z."/>
            <person name="Wang X."/>
            <person name="Wang C.C."/>
            <person name="Yang T.C."/>
            <person name="Huo Q.B."/>
            <person name="Li W."/>
            <person name="Chen H.Y."/>
            <person name="Chen S.E."/>
            <person name="Zhou L.G."/>
            <person name="Ni X.B."/>
            <person name="Tian J.H."/>
            <person name="Sheng Y."/>
            <person name="Liu T."/>
            <person name="Pan Y.S."/>
            <person name="Xia L.Y."/>
            <person name="Li J."/>
            <person name="Zhao F."/>
            <person name="Cao W.C."/>
        </authorList>
    </citation>
    <scope>NUCLEOTIDE SEQUENCE</scope>
    <source>
        <strain evidence="2">Rmic-2018</strain>
    </source>
</reference>
<feature type="region of interest" description="Disordered" evidence="1">
    <location>
        <begin position="1"/>
        <end position="33"/>
    </location>
</feature>
<feature type="region of interest" description="Disordered" evidence="1">
    <location>
        <begin position="150"/>
        <end position="182"/>
    </location>
</feature>
<gene>
    <name evidence="2" type="ORF">HPB51_017037</name>
</gene>
<protein>
    <submittedName>
        <fullName evidence="2">Uncharacterized protein</fullName>
    </submittedName>
</protein>
<dbReference type="VEuPathDB" id="VectorBase:LOC119163040"/>
<feature type="region of interest" description="Disordered" evidence="1">
    <location>
        <begin position="284"/>
        <end position="361"/>
    </location>
</feature>
<feature type="compositionally biased region" description="Polar residues" evidence="1">
    <location>
        <begin position="284"/>
        <end position="306"/>
    </location>
</feature>
<dbReference type="AlphaFoldDB" id="A0A9J6F6B7"/>
<dbReference type="EMBL" id="JABSTU010000001">
    <property type="protein sequence ID" value="KAH8041592.1"/>
    <property type="molecule type" value="Genomic_DNA"/>
</dbReference>
<evidence type="ECO:0000313" key="2">
    <source>
        <dbReference type="EMBL" id="KAH8041592.1"/>
    </source>
</evidence>
<sequence length="433" mass="47526">MQDPRKALRSPRSSYSRCWNAPANQERRRRRRPLRFQKTELAYRVPMTSVSRPSLCKSSECSADAYLSKYDEFLRQYQRWSEAPFLQRLYQEGERDGWPRATEAPQLGSESACDSLGSSGGSSQDTLKWHGSYSDLSAFSASNGSSLFDSGHSTLPDSGRLSPQSSCDGSLADGTQRLVSPSQAAVARSARVLQPKRHESESVLYYAPCEVQRNKSQQSSRPSECSRVAQLKAAFDPPCTMTAHSSSSRKEPPKMLFLDPEKKHRVSDPELKAIQKQAVLSFYKRQTSQDSKNSGHNTSSSGNRNRTLPRIPSSAKWSVAASEPSTSQPPSLTTTVSSVTSAMSPEAKDKPDAPWRGPRSWSVPDITQQLSVAPKAPWGPVVAATCKSLAGGVEQTFLRWGAGEPDFVGELQVVRRRATSQEATLCGCAQGLE</sequence>
<keyword evidence="3" id="KW-1185">Reference proteome</keyword>
<name>A0A9J6F6B7_RHIMP</name>
<evidence type="ECO:0000313" key="3">
    <source>
        <dbReference type="Proteomes" id="UP000821866"/>
    </source>
</evidence>
<feature type="compositionally biased region" description="Low complexity" evidence="1">
    <location>
        <begin position="322"/>
        <end position="345"/>
    </location>
</feature>
<evidence type="ECO:0000256" key="1">
    <source>
        <dbReference type="SAM" id="MobiDB-lite"/>
    </source>
</evidence>
<proteinExistence type="predicted"/>
<feature type="region of interest" description="Disordered" evidence="1">
    <location>
        <begin position="96"/>
        <end position="119"/>
    </location>
</feature>
<comment type="caution">
    <text evidence="2">The sequence shown here is derived from an EMBL/GenBank/DDBJ whole genome shotgun (WGS) entry which is preliminary data.</text>
</comment>
<organism evidence="2 3">
    <name type="scientific">Rhipicephalus microplus</name>
    <name type="common">Cattle tick</name>
    <name type="synonym">Boophilus microplus</name>
    <dbReference type="NCBI Taxonomy" id="6941"/>
    <lineage>
        <taxon>Eukaryota</taxon>
        <taxon>Metazoa</taxon>
        <taxon>Ecdysozoa</taxon>
        <taxon>Arthropoda</taxon>
        <taxon>Chelicerata</taxon>
        <taxon>Arachnida</taxon>
        <taxon>Acari</taxon>
        <taxon>Parasitiformes</taxon>
        <taxon>Ixodida</taxon>
        <taxon>Ixodoidea</taxon>
        <taxon>Ixodidae</taxon>
        <taxon>Rhipicephalinae</taxon>
        <taxon>Rhipicephalus</taxon>
        <taxon>Boophilus</taxon>
    </lineage>
</organism>
<feature type="compositionally biased region" description="Polar residues" evidence="1">
    <location>
        <begin position="150"/>
        <end position="168"/>
    </location>
</feature>
<accession>A0A9J6F6B7</accession>
<dbReference type="Proteomes" id="UP000821866">
    <property type="component" value="Chromosome 1"/>
</dbReference>
<reference evidence="2" key="2">
    <citation type="submission" date="2021-09" db="EMBL/GenBank/DDBJ databases">
        <authorList>
            <person name="Jia N."/>
            <person name="Wang J."/>
            <person name="Shi W."/>
            <person name="Du L."/>
            <person name="Sun Y."/>
            <person name="Zhan W."/>
            <person name="Jiang J."/>
            <person name="Wang Q."/>
            <person name="Zhang B."/>
            <person name="Ji P."/>
            <person name="Sakyi L.B."/>
            <person name="Cui X."/>
            <person name="Yuan T."/>
            <person name="Jiang B."/>
            <person name="Yang W."/>
            <person name="Lam T.T.-Y."/>
            <person name="Chang Q."/>
            <person name="Ding S."/>
            <person name="Wang X."/>
            <person name="Zhu J."/>
            <person name="Ruan X."/>
            <person name="Zhao L."/>
            <person name="Wei J."/>
            <person name="Que T."/>
            <person name="Du C."/>
            <person name="Cheng J."/>
            <person name="Dai P."/>
            <person name="Han X."/>
            <person name="Huang E."/>
            <person name="Gao Y."/>
            <person name="Liu J."/>
            <person name="Shao H."/>
            <person name="Ye R."/>
            <person name="Li L."/>
            <person name="Wei W."/>
            <person name="Wang X."/>
            <person name="Wang C."/>
            <person name="Huo Q."/>
            <person name="Li W."/>
            <person name="Guo W."/>
            <person name="Chen H."/>
            <person name="Chen S."/>
            <person name="Zhou L."/>
            <person name="Zhou L."/>
            <person name="Ni X."/>
            <person name="Tian J."/>
            <person name="Zhou Y."/>
            <person name="Sheng Y."/>
            <person name="Liu T."/>
            <person name="Pan Y."/>
            <person name="Xia L."/>
            <person name="Li J."/>
            <person name="Zhao F."/>
            <person name="Cao W."/>
        </authorList>
    </citation>
    <scope>NUCLEOTIDE SEQUENCE</scope>
    <source>
        <strain evidence="2">Rmic-2018</strain>
        <tissue evidence="2">Larvae</tissue>
    </source>
</reference>